<dbReference type="STRING" id="118168.MC7420_6692"/>
<evidence type="ECO:0000313" key="2">
    <source>
        <dbReference type="EMBL" id="EDX73644.1"/>
    </source>
</evidence>
<dbReference type="CDD" id="cd00761">
    <property type="entry name" value="Glyco_tranf_GTA_type"/>
    <property type="match status" value="1"/>
</dbReference>
<dbReference type="Proteomes" id="UP000003835">
    <property type="component" value="Unassembled WGS sequence"/>
</dbReference>
<protein>
    <submittedName>
        <fullName evidence="2">Glycosyl transferase, group 2 family protein, putative</fullName>
    </submittedName>
</protein>
<keyword evidence="2" id="KW-0808">Transferase</keyword>
<feature type="domain" description="Glycosyltransferase 2-like" evidence="1">
    <location>
        <begin position="1"/>
        <end position="123"/>
    </location>
</feature>
<gene>
    <name evidence="2" type="ORF">MC7420_6692</name>
</gene>
<dbReference type="Pfam" id="PF00535">
    <property type="entry name" value="Glycos_transf_2"/>
    <property type="match status" value="1"/>
</dbReference>
<evidence type="ECO:0000313" key="3">
    <source>
        <dbReference type="Proteomes" id="UP000003835"/>
    </source>
</evidence>
<dbReference type="HOGENOM" id="CLU_025996_0_7_3"/>
<dbReference type="eggNOG" id="COG1216">
    <property type="taxonomic scope" value="Bacteria"/>
</dbReference>
<organism evidence="2 3">
    <name type="scientific">Coleofasciculus chthonoplastes PCC 7420</name>
    <dbReference type="NCBI Taxonomy" id="118168"/>
    <lineage>
        <taxon>Bacteria</taxon>
        <taxon>Bacillati</taxon>
        <taxon>Cyanobacteriota</taxon>
        <taxon>Cyanophyceae</taxon>
        <taxon>Coleofasciculales</taxon>
        <taxon>Coleofasciculaceae</taxon>
        <taxon>Coleofasciculus</taxon>
    </lineage>
</organism>
<sequence length="212" mass="24889">MPTFMHEQFIARAIQSVQCQTYKNWELIVVNDGSSDATESIVSQFLIDSRIHYIYQDNSGSSCARNKGLEHSKGDYIAYLDSDDIYLANHLEVRHNIIKEHEVDLVFGPVWDIKPSSRKIYYGELADTDTGCVLPLMVMHKRFCLSVGLFDSNIVFEEDLDLFLRMNKCYKVYQFFDPVTAEYYVHNHSIHRMYEKGGHKYIEDYRNHHKRT</sequence>
<dbReference type="PANTHER" id="PTHR22916">
    <property type="entry name" value="GLYCOSYLTRANSFERASE"/>
    <property type="match status" value="1"/>
</dbReference>
<proteinExistence type="predicted"/>
<dbReference type="PANTHER" id="PTHR22916:SF3">
    <property type="entry name" value="UDP-GLCNAC:BETAGAL BETA-1,3-N-ACETYLGLUCOSAMINYLTRANSFERASE-LIKE PROTEIN 1"/>
    <property type="match status" value="1"/>
</dbReference>
<accession>B4VWC8</accession>
<dbReference type="SUPFAM" id="SSF53448">
    <property type="entry name" value="Nucleotide-diphospho-sugar transferases"/>
    <property type="match status" value="1"/>
</dbReference>
<dbReference type="GO" id="GO:0016758">
    <property type="term" value="F:hexosyltransferase activity"/>
    <property type="evidence" value="ECO:0007669"/>
    <property type="project" value="UniProtKB-ARBA"/>
</dbReference>
<keyword evidence="3" id="KW-1185">Reference proteome</keyword>
<dbReference type="AlphaFoldDB" id="B4VWC8"/>
<dbReference type="InterPro" id="IPR001173">
    <property type="entry name" value="Glyco_trans_2-like"/>
</dbReference>
<dbReference type="Gene3D" id="3.90.550.10">
    <property type="entry name" value="Spore Coat Polysaccharide Biosynthesis Protein SpsA, Chain A"/>
    <property type="match status" value="1"/>
</dbReference>
<dbReference type="RefSeq" id="WP_006102857.1">
    <property type="nucleotide sequence ID" value="NZ_DS989856.1"/>
</dbReference>
<evidence type="ECO:0000259" key="1">
    <source>
        <dbReference type="Pfam" id="PF00535"/>
    </source>
</evidence>
<name>B4VWC8_9CYAN</name>
<dbReference type="EMBL" id="DS989856">
    <property type="protein sequence ID" value="EDX73644.1"/>
    <property type="molecule type" value="Genomic_DNA"/>
</dbReference>
<dbReference type="InterPro" id="IPR029044">
    <property type="entry name" value="Nucleotide-diphossugar_trans"/>
</dbReference>
<reference evidence="2 3" key="1">
    <citation type="submission" date="2008-07" db="EMBL/GenBank/DDBJ databases">
        <authorList>
            <person name="Tandeau de Marsac N."/>
            <person name="Ferriera S."/>
            <person name="Johnson J."/>
            <person name="Kravitz S."/>
            <person name="Beeson K."/>
            <person name="Sutton G."/>
            <person name="Rogers Y.-H."/>
            <person name="Friedman R."/>
            <person name="Frazier M."/>
            <person name="Venter J.C."/>
        </authorList>
    </citation>
    <scope>NUCLEOTIDE SEQUENCE [LARGE SCALE GENOMIC DNA]</scope>
    <source>
        <strain evidence="2 3">PCC 7420</strain>
    </source>
</reference>